<dbReference type="CDD" id="cd00067">
    <property type="entry name" value="GAL4"/>
    <property type="match status" value="1"/>
</dbReference>
<dbReference type="PROSITE" id="PS00463">
    <property type="entry name" value="ZN2_CY6_FUNGAL_1"/>
    <property type="match status" value="1"/>
</dbReference>
<keyword evidence="4" id="KW-1185">Reference proteome</keyword>
<evidence type="ECO:0000313" key="3">
    <source>
        <dbReference type="EMBL" id="KAF4446299.1"/>
    </source>
</evidence>
<proteinExistence type="predicted"/>
<dbReference type="Gene3D" id="4.10.240.10">
    <property type="entry name" value="Zn(2)-C6 fungal-type DNA-binding domain"/>
    <property type="match status" value="1"/>
</dbReference>
<dbReference type="InterPro" id="IPR036864">
    <property type="entry name" value="Zn2-C6_fun-type_DNA-bd_sf"/>
</dbReference>
<dbReference type="GO" id="GO:0000981">
    <property type="term" value="F:DNA-binding transcription factor activity, RNA polymerase II-specific"/>
    <property type="evidence" value="ECO:0007669"/>
    <property type="project" value="InterPro"/>
</dbReference>
<feature type="domain" description="Zn(2)-C6 fungal-type" evidence="2">
    <location>
        <begin position="9"/>
        <end position="37"/>
    </location>
</feature>
<accession>A0A8H4KAI0</accession>
<dbReference type="PANTHER" id="PTHR38111:SF11">
    <property type="entry name" value="TRANSCRIPTION FACTOR DOMAIN-CONTAINING PROTEIN-RELATED"/>
    <property type="match status" value="1"/>
</dbReference>
<evidence type="ECO:0000256" key="1">
    <source>
        <dbReference type="ARBA" id="ARBA00023242"/>
    </source>
</evidence>
<dbReference type="GO" id="GO:0008270">
    <property type="term" value="F:zinc ion binding"/>
    <property type="evidence" value="ECO:0007669"/>
    <property type="project" value="InterPro"/>
</dbReference>
<gene>
    <name evidence="3" type="ORF">F53441_10049</name>
</gene>
<dbReference type="SMART" id="SM00066">
    <property type="entry name" value="GAL4"/>
    <property type="match status" value="1"/>
</dbReference>
<dbReference type="EMBL" id="JAADJG010000468">
    <property type="protein sequence ID" value="KAF4446299.1"/>
    <property type="molecule type" value="Genomic_DNA"/>
</dbReference>
<dbReference type="AlphaFoldDB" id="A0A8H4KAI0"/>
<evidence type="ECO:0000313" key="4">
    <source>
        <dbReference type="Proteomes" id="UP000605986"/>
    </source>
</evidence>
<name>A0A8H4KAI0_9HYPO</name>
<dbReference type="PROSITE" id="PS50048">
    <property type="entry name" value="ZN2_CY6_FUNGAL_2"/>
    <property type="match status" value="1"/>
</dbReference>
<dbReference type="Proteomes" id="UP000605986">
    <property type="component" value="Unassembled WGS sequence"/>
</dbReference>
<dbReference type="InterPro" id="IPR001138">
    <property type="entry name" value="Zn2Cys6_DnaBD"/>
</dbReference>
<dbReference type="Pfam" id="PF00172">
    <property type="entry name" value="Zn_clus"/>
    <property type="match status" value="1"/>
</dbReference>
<comment type="caution">
    <text evidence="3">The sequence shown here is derived from an EMBL/GenBank/DDBJ whole genome shotgun (WGS) entry which is preliminary data.</text>
</comment>
<protein>
    <recommendedName>
        <fullName evidence="2">Zn(2)-C6 fungal-type domain-containing protein</fullName>
    </recommendedName>
</protein>
<reference evidence="3" key="1">
    <citation type="submission" date="2020-01" db="EMBL/GenBank/DDBJ databases">
        <title>Identification and distribution of gene clusters putatively required for synthesis of sphingolipid metabolism inhibitors in phylogenetically diverse species of the filamentous fungus Fusarium.</title>
        <authorList>
            <person name="Kim H.-S."/>
            <person name="Busman M."/>
            <person name="Brown D.W."/>
            <person name="Divon H."/>
            <person name="Uhlig S."/>
            <person name="Proctor R.H."/>
        </authorList>
    </citation>
    <scope>NUCLEOTIDE SEQUENCE</scope>
    <source>
        <strain evidence="3">NRRL 53441</strain>
    </source>
</reference>
<sequence length="422" mass="47178">MPGTPSSLGCEGCRRQKKRCDQVKPTCGRCKRIGVPCIGNGVKRWKFHSFQNDNQSLVAMPKRCPSNQQTKLSSSLVHILQTEDCRFDIRAFGGKVIPELVSQIGCNSALDTCVNAMVSLYRSHQCQQSRVSALTRYGEALTATRNAIISTKESIVMKMQIVVVMFACHVMASFLNTQFELGPWFWEACEVIGTPRPVKYHQGSFMSLESGTLAEASIYMRSPKKHLQQLRCIYDVMQFEMPKVRQLVSLAAMAAAAPNAQAMSIRVCSSYRLAYGIMLSMTAVLSHTLQIWDNNVNLVQELHNCVDASIVLVQECESARPYGAIFVPDFLMMVWAAATDGYRNDELTDILMDYEKDAVGADYMGQALSVRERLFAMELRETAEDTKLVLDPALDSAFEPLVLEPMKEEEQFQQGATECVIL</sequence>
<evidence type="ECO:0000259" key="2">
    <source>
        <dbReference type="PROSITE" id="PS50048"/>
    </source>
</evidence>
<keyword evidence="1" id="KW-0539">Nucleus</keyword>
<dbReference type="PANTHER" id="PTHR38111">
    <property type="entry name" value="ZN(2)-C6 FUNGAL-TYPE DOMAIN-CONTAINING PROTEIN-RELATED"/>
    <property type="match status" value="1"/>
</dbReference>
<organism evidence="3 4">
    <name type="scientific">Fusarium austroafricanum</name>
    <dbReference type="NCBI Taxonomy" id="2364996"/>
    <lineage>
        <taxon>Eukaryota</taxon>
        <taxon>Fungi</taxon>
        <taxon>Dikarya</taxon>
        <taxon>Ascomycota</taxon>
        <taxon>Pezizomycotina</taxon>
        <taxon>Sordariomycetes</taxon>
        <taxon>Hypocreomycetidae</taxon>
        <taxon>Hypocreales</taxon>
        <taxon>Nectriaceae</taxon>
        <taxon>Fusarium</taxon>
        <taxon>Fusarium concolor species complex</taxon>
    </lineage>
</organism>
<dbReference type="InterPro" id="IPR053178">
    <property type="entry name" value="Osmoadaptation_assoc"/>
</dbReference>
<dbReference type="SUPFAM" id="SSF57701">
    <property type="entry name" value="Zn2/Cys6 DNA-binding domain"/>
    <property type="match status" value="1"/>
</dbReference>
<dbReference type="OrthoDB" id="3509362at2759"/>